<dbReference type="OrthoDB" id="10261563at2759"/>
<feature type="compositionally biased region" description="Acidic residues" evidence="1">
    <location>
        <begin position="406"/>
        <end position="415"/>
    </location>
</feature>
<proteinExistence type="predicted"/>
<protein>
    <recommendedName>
        <fullName evidence="2">WKF domain-containing protein</fullName>
    </recommendedName>
</protein>
<dbReference type="AlphaFoldDB" id="A0A059J501"/>
<feature type="domain" description="WKF" evidence="2">
    <location>
        <begin position="151"/>
        <end position="213"/>
    </location>
</feature>
<feature type="compositionally biased region" description="Polar residues" evidence="1">
    <location>
        <begin position="223"/>
        <end position="235"/>
    </location>
</feature>
<feature type="compositionally biased region" description="Low complexity" evidence="1">
    <location>
        <begin position="386"/>
        <end position="405"/>
    </location>
</feature>
<evidence type="ECO:0000256" key="1">
    <source>
        <dbReference type="SAM" id="MobiDB-lite"/>
    </source>
</evidence>
<dbReference type="Proteomes" id="UP000024533">
    <property type="component" value="Unassembled WGS sequence"/>
</dbReference>
<feature type="compositionally biased region" description="Basic residues" evidence="1">
    <location>
        <begin position="12"/>
        <end position="24"/>
    </location>
</feature>
<dbReference type="PANTHER" id="PTHR22306">
    <property type="entry name" value="CHROMOSOME 7 OPEN READING FRAME 50"/>
    <property type="match status" value="1"/>
</dbReference>
<evidence type="ECO:0000313" key="3">
    <source>
        <dbReference type="EMBL" id="KDB22733.1"/>
    </source>
</evidence>
<dbReference type="Pfam" id="PF10180">
    <property type="entry name" value="WKF"/>
    <property type="match status" value="1"/>
</dbReference>
<feature type="compositionally biased region" description="Basic and acidic residues" evidence="1">
    <location>
        <begin position="127"/>
        <end position="144"/>
    </location>
</feature>
<feature type="region of interest" description="Disordered" evidence="1">
    <location>
        <begin position="216"/>
        <end position="236"/>
    </location>
</feature>
<dbReference type="PANTHER" id="PTHR22306:SF2">
    <property type="entry name" value="CHROMOSOME 7 OPEN READING FRAME 50"/>
    <property type="match status" value="1"/>
</dbReference>
<feature type="compositionally biased region" description="Low complexity" evidence="1">
    <location>
        <begin position="308"/>
        <end position="347"/>
    </location>
</feature>
<accession>A0A059J501</accession>
<sequence>MGSTLLSASKKAGNKSKPSKRSSGKHTDTADKNCGSDQVKSKKRKAAAPEEREGQIENNEPGEPLIPENEGIKSSKPKIRKSVTFSEDTKPDDDAAMADSELTVDPDDDPDSLANRRAAKRRKREERRKDRNINVQAKPEEPKTPSDPILSYLATYYNSRSEWKFQKNRDTAILKNCFSIDRIPPSYDSALKAYLSGLKGEAAKKRIVEAAKEAISNDDKSTSDPTTADVETQRSIYDDAVDEFRTRLEHQDKSQGADEIPADLSSSWHKRLKTRRRAELILYLFRDSLPKPPPPKKVTRKTRTAVVSDSSSSSSSDSSSDSESTSDSGSDSESTSDSGCDSTSDSSSDSEDTDSCDISGSRSVQKGVALKRKGPESVAAKTELISSDSESSSEASDTTSSSGSDSDPDSDSESD</sequence>
<feature type="region of interest" description="Disordered" evidence="1">
    <location>
        <begin position="287"/>
        <end position="415"/>
    </location>
</feature>
<dbReference type="InterPro" id="IPR019327">
    <property type="entry name" value="WKF"/>
</dbReference>
<dbReference type="HOGENOM" id="CLU_045013_0_0_1"/>
<name>A0A059J501_TRIIM</name>
<organism evidence="3 4">
    <name type="scientific">Trichophyton interdigitale (strain MR816)</name>
    <dbReference type="NCBI Taxonomy" id="1215338"/>
    <lineage>
        <taxon>Eukaryota</taxon>
        <taxon>Fungi</taxon>
        <taxon>Dikarya</taxon>
        <taxon>Ascomycota</taxon>
        <taxon>Pezizomycotina</taxon>
        <taxon>Eurotiomycetes</taxon>
        <taxon>Eurotiomycetidae</taxon>
        <taxon>Onygenales</taxon>
        <taxon>Arthrodermataceae</taxon>
        <taxon>Trichophyton</taxon>
    </lineage>
</organism>
<dbReference type="STRING" id="1215338.A0A059J501"/>
<feature type="compositionally biased region" description="Basic residues" evidence="1">
    <location>
        <begin position="117"/>
        <end position="126"/>
    </location>
</feature>
<feature type="region of interest" description="Disordered" evidence="1">
    <location>
        <begin position="1"/>
        <end position="148"/>
    </location>
</feature>
<gene>
    <name evidence="3" type="ORF">H109_05355</name>
</gene>
<evidence type="ECO:0000259" key="2">
    <source>
        <dbReference type="Pfam" id="PF10180"/>
    </source>
</evidence>
<comment type="caution">
    <text evidence="3">The sequence shown here is derived from an EMBL/GenBank/DDBJ whole genome shotgun (WGS) entry which is preliminary data.</text>
</comment>
<reference evidence="3 4" key="1">
    <citation type="submission" date="2014-02" db="EMBL/GenBank/DDBJ databases">
        <title>The Genome Sequence of Trichophyton interdigitale MR816.</title>
        <authorList>
            <consortium name="The Broad Institute Genomics Platform"/>
            <person name="Cuomo C.A."/>
            <person name="White T.C."/>
            <person name="Graser Y."/>
            <person name="Martinez-Rossi N."/>
            <person name="Heitman J."/>
            <person name="Young S.K."/>
            <person name="Zeng Q."/>
            <person name="Gargeya S."/>
            <person name="Abouelleil A."/>
            <person name="Alvarado L."/>
            <person name="Chapman S.B."/>
            <person name="Gainer-Dewar J."/>
            <person name="Goldberg J."/>
            <person name="Griggs A."/>
            <person name="Gujja S."/>
            <person name="Hansen M."/>
            <person name="Howarth C."/>
            <person name="Imamovic A."/>
            <person name="Larimer J."/>
            <person name="Martinez D."/>
            <person name="Murphy C."/>
            <person name="Pearson M.D."/>
            <person name="Persinoti G."/>
            <person name="Poon T."/>
            <person name="Priest M."/>
            <person name="Roberts A.D."/>
            <person name="Saif S."/>
            <person name="Shea T.D."/>
            <person name="Sykes S.N."/>
            <person name="Wortman J."/>
            <person name="Nusbaum C."/>
            <person name="Birren B."/>
        </authorList>
    </citation>
    <scope>NUCLEOTIDE SEQUENCE [LARGE SCALE GENOMIC DNA]</scope>
    <source>
        <strain evidence="3 4">MR816</strain>
    </source>
</reference>
<dbReference type="EMBL" id="AOKY01000339">
    <property type="protein sequence ID" value="KDB22733.1"/>
    <property type="molecule type" value="Genomic_DNA"/>
</dbReference>
<evidence type="ECO:0000313" key="4">
    <source>
        <dbReference type="Proteomes" id="UP000024533"/>
    </source>
</evidence>
<feature type="compositionally biased region" description="Acidic residues" evidence="1">
    <location>
        <begin position="94"/>
        <end position="111"/>
    </location>
</feature>
<keyword evidence="4" id="KW-1185">Reference proteome</keyword>